<evidence type="ECO:0008006" key="4">
    <source>
        <dbReference type="Google" id="ProtNLM"/>
    </source>
</evidence>
<dbReference type="EMBL" id="JBBBZM010000012">
    <property type="protein sequence ID" value="KAL0639383.1"/>
    <property type="molecule type" value="Genomic_DNA"/>
</dbReference>
<accession>A0ABR3GU74</accession>
<reference evidence="2 3" key="1">
    <citation type="submission" date="2024-02" db="EMBL/GenBank/DDBJ databases">
        <title>Discinaceae phylogenomics.</title>
        <authorList>
            <person name="Dirks A.C."/>
            <person name="James T.Y."/>
        </authorList>
    </citation>
    <scope>NUCLEOTIDE SEQUENCE [LARGE SCALE GENOMIC DNA]</scope>
    <source>
        <strain evidence="2 3">ACD0624</strain>
    </source>
</reference>
<evidence type="ECO:0000313" key="2">
    <source>
        <dbReference type="EMBL" id="KAL0639383.1"/>
    </source>
</evidence>
<evidence type="ECO:0000313" key="3">
    <source>
        <dbReference type="Proteomes" id="UP001447188"/>
    </source>
</evidence>
<feature type="region of interest" description="Disordered" evidence="1">
    <location>
        <begin position="451"/>
        <end position="542"/>
    </location>
</feature>
<sequence>MWMPDIMHPSESGDNYAFDALGLCSDMRYNELFDLVVDSNGCNDREAEYEEPDEQKKTTRLYSPSGLDSANNCGSSAGPGDQHARSWPAGLPPPVATPPIHPVWVTHGAPTKTRIPARYKCQGLSSLSEAVVDLPDPPVRIPVSRHRASLSSSTSCSPAKVSTTPITALKNTPTKTTPEALQKNIGSSSIPTDRIHRTVRHRKSARDLLSIRQAQLSDLAKTSMTTTKMNNHNQQRHLTSSTPALDEMLGYSPLQNPLQSMGDISPNIPRYTPSDPSPRPSSAHSEYMRSPYSLSAENLHTQYEQVTLARPHSMSSLQSPPTISDNAMQFALRRASDPTDSTMFFENQATRPFSLEDYTHWATNNIDQHSFDSSIDLSIPTECPASENDVPQSWWNEGKADIGDEWVRPQQMNGISPRQASNGGSISAVRHYNNRSARRSPYSPMMFLRQPPSPSLDEDDSGIFPHSIKRSGSACSSVPSPPESPEFYFPSQVPTPEIGFPLTPSLGQGDFGGIYPQDSSSMNTVTRRSSLPHIPSPTSHHSVAAAAAAAVALAATSSKSTPRSISKASSRPGSSRRKASSGSMRSQAKTSVASSLSSQSNESEMSFVNFTPHDATRILSGVAPSGSSKTKARREREAQEKRRKLSEAAAAAVMAAGGDASALASVDLL</sequence>
<feature type="compositionally biased region" description="Low complexity" evidence="1">
    <location>
        <begin position="586"/>
        <end position="604"/>
    </location>
</feature>
<proteinExistence type="predicted"/>
<gene>
    <name evidence="2" type="ORF">Q9L58_001610</name>
</gene>
<feature type="region of interest" description="Disordered" evidence="1">
    <location>
        <begin position="618"/>
        <end position="644"/>
    </location>
</feature>
<protein>
    <recommendedName>
        <fullName evidence="4">Developmental regulatory protein wetA</fullName>
    </recommendedName>
</protein>
<feature type="compositionally biased region" description="Polar residues" evidence="1">
    <location>
        <begin position="517"/>
        <end position="529"/>
    </location>
</feature>
<feature type="region of interest" description="Disordered" evidence="1">
    <location>
        <begin position="45"/>
        <end position="94"/>
    </location>
</feature>
<evidence type="ECO:0000256" key="1">
    <source>
        <dbReference type="SAM" id="MobiDB-lite"/>
    </source>
</evidence>
<comment type="caution">
    <text evidence="2">The sequence shown here is derived from an EMBL/GenBank/DDBJ whole genome shotgun (WGS) entry which is preliminary data.</text>
</comment>
<feature type="compositionally biased region" description="Polar residues" evidence="1">
    <location>
        <begin position="60"/>
        <end position="75"/>
    </location>
</feature>
<organism evidence="2 3">
    <name type="scientific">Discina gigas</name>
    <dbReference type="NCBI Taxonomy" id="1032678"/>
    <lineage>
        <taxon>Eukaryota</taxon>
        <taxon>Fungi</taxon>
        <taxon>Dikarya</taxon>
        <taxon>Ascomycota</taxon>
        <taxon>Pezizomycotina</taxon>
        <taxon>Pezizomycetes</taxon>
        <taxon>Pezizales</taxon>
        <taxon>Discinaceae</taxon>
        <taxon>Discina</taxon>
    </lineage>
</organism>
<name>A0ABR3GU74_9PEZI</name>
<feature type="region of interest" description="Disordered" evidence="1">
    <location>
        <begin position="555"/>
        <end position="604"/>
    </location>
</feature>
<keyword evidence="3" id="KW-1185">Reference proteome</keyword>
<dbReference type="Proteomes" id="UP001447188">
    <property type="component" value="Unassembled WGS sequence"/>
</dbReference>
<feature type="region of interest" description="Disordered" evidence="1">
    <location>
        <begin position="247"/>
        <end position="287"/>
    </location>
</feature>
<feature type="compositionally biased region" description="Polar residues" evidence="1">
    <location>
        <begin position="556"/>
        <end position="573"/>
    </location>
</feature>